<dbReference type="Pfam" id="PF09073">
    <property type="entry name" value="BUD22"/>
    <property type="match status" value="1"/>
</dbReference>
<feature type="compositionally biased region" description="Basic residues" evidence="2">
    <location>
        <begin position="257"/>
        <end position="276"/>
    </location>
</feature>
<evidence type="ECO:0000313" key="5">
    <source>
        <dbReference type="Proteomes" id="UP001491310"/>
    </source>
</evidence>
<feature type="region of interest" description="Disordered" evidence="2">
    <location>
        <begin position="177"/>
        <end position="387"/>
    </location>
</feature>
<organism evidence="4 5">
    <name type="scientific">Coccomyxa subellipsoidea</name>
    <dbReference type="NCBI Taxonomy" id="248742"/>
    <lineage>
        <taxon>Eukaryota</taxon>
        <taxon>Viridiplantae</taxon>
        <taxon>Chlorophyta</taxon>
        <taxon>core chlorophytes</taxon>
        <taxon>Trebouxiophyceae</taxon>
        <taxon>Trebouxiophyceae incertae sedis</taxon>
        <taxon>Coccomyxaceae</taxon>
        <taxon>Coccomyxa</taxon>
    </lineage>
</organism>
<protein>
    <recommendedName>
        <fullName evidence="3">Bud22 domain-containing protein</fullName>
    </recommendedName>
</protein>
<proteinExistence type="predicted"/>
<evidence type="ECO:0000256" key="1">
    <source>
        <dbReference type="ARBA" id="ARBA00023054"/>
    </source>
</evidence>
<feature type="domain" description="Bud22" evidence="3">
    <location>
        <begin position="32"/>
        <end position="230"/>
    </location>
</feature>
<accession>A0ABR2YQL4</accession>
<keyword evidence="5" id="KW-1185">Reference proteome</keyword>
<dbReference type="PANTHER" id="PTHR23325:SF1">
    <property type="entry name" value="SERUM RESPONSE FACTOR-BINDING PROTEIN 1"/>
    <property type="match status" value="1"/>
</dbReference>
<evidence type="ECO:0000259" key="3">
    <source>
        <dbReference type="Pfam" id="PF09073"/>
    </source>
</evidence>
<keyword evidence="1" id="KW-0175">Coiled coil</keyword>
<feature type="compositionally biased region" description="Basic and acidic residues" evidence="2">
    <location>
        <begin position="9"/>
        <end position="26"/>
    </location>
</feature>
<feature type="compositionally biased region" description="Polar residues" evidence="2">
    <location>
        <begin position="325"/>
        <end position="340"/>
    </location>
</feature>
<dbReference type="InterPro" id="IPR015158">
    <property type="entry name" value="Bud22_dom"/>
</dbReference>
<dbReference type="EMBL" id="JALJOT010000007">
    <property type="protein sequence ID" value="KAK9909221.1"/>
    <property type="molecule type" value="Genomic_DNA"/>
</dbReference>
<evidence type="ECO:0000256" key="2">
    <source>
        <dbReference type="SAM" id="MobiDB-lite"/>
    </source>
</evidence>
<feature type="region of interest" description="Disordered" evidence="2">
    <location>
        <begin position="1"/>
        <end position="31"/>
    </location>
</feature>
<dbReference type="InterPro" id="IPR037393">
    <property type="entry name" value="Bud22/SRFB1"/>
</dbReference>
<feature type="compositionally biased region" description="Low complexity" evidence="2">
    <location>
        <begin position="306"/>
        <end position="320"/>
    </location>
</feature>
<dbReference type="Proteomes" id="UP001491310">
    <property type="component" value="Unassembled WGS sequence"/>
</dbReference>
<gene>
    <name evidence="4" type="ORF">WJX75_008979</name>
</gene>
<dbReference type="PANTHER" id="PTHR23325">
    <property type="entry name" value="SERUM RESPONSE FACTOR-BINDING"/>
    <property type="match status" value="1"/>
</dbReference>
<sequence length="387" mass="41060">MGKRPLHKNRQEKISRNKSKDVDQAKTRQQKLYHYEKQLHKAIKKAKDFEIRKVSRRLKQAQESQIKDAGISGCQATAAQKLQQQLKAAKALDLAALTKMAAASLVGEDTAGAGEKQPEEQDMQALALVRARILTAKCVQETLVAAREALAKLDAAAHPAAQQLPAAVVQPATVAAGARPAAEPEQAEPDLVAGVSPSDSAPDAASSGDDASEWSSGEAPSSSGDGLSEDEEGVGPKRRKLQGSSGEAAQKVAAQKKQPKPPPKKKKNRLGQRARKVLAAGPQVPSTQVARSVPRPSGQPAGQVGRRPAARNPAQRQTPAVPKTGQGSAVRQRPSATVPQQPKGIMKSQEKRQEQLHPSWAAKKALADRGGLMAQSQGTKVFFGDDD</sequence>
<reference evidence="4 5" key="1">
    <citation type="journal article" date="2024" name="Nat. Commun.">
        <title>Phylogenomics reveals the evolutionary origins of lichenization in chlorophyte algae.</title>
        <authorList>
            <person name="Puginier C."/>
            <person name="Libourel C."/>
            <person name="Otte J."/>
            <person name="Skaloud P."/>
            <person name="Haon M."/>
            <person name="Grisel S."/>
            <person name="Petersen M."/>
            <person name="Berrin J.G."/>
            <person name="Delaux P.M."/>
            <person name="Dal Grande F."/>
            <person name="Keller J."/>
        </authorList>
    </citation>
    <scope>NUCLEOTIDE SEQUENCE [LARGE SCALE GENOMIC DNA]</scope>
    <source>
        <strain evidence="4 5">SAG 216-7</strain>
    </source>
</reference>
<name>A0ABR2YQL4_9CHLO</name>
<feature type="compositionally biased region" description="Low complexity" evidence="2">
    <location>
        <begin position="196"/>
        <end position="226"/>
    </location>
</feature>
<evidence type="ECO:0000313" key="4">
    <source>
        <dbReference type="EMBL" id="KAK9909221.1"/>
    </source>
</evidence>
<comment type="caution">
    <text evidence="4">The sequence shown here is derived from an EMBL/GenBank/DDBJ whole genome shotgun (WGS) entry which is preliminary data.</text>
</comment>